<evidence type="ECO:0000256" key="9">
    <source>
        <dbReference type="ARBA" id="ARBA00031306"/>
    </source>
</evidence>
<protein>
    <recommendedName>
        <fullName evidence="3">FAD:protein FMN transferase</fullName>
        <ecNumber evidence="2">2.7.1.180</ecNumber>
    </recommendedName>
    <alternativeName>
        <fullName evidence="9">Flavin transferase</fullName>
    </alternativeName>
</protein>
<evidence type="ECO:0000256" key="5">
    <source>
        <dbReference type="ARBA" id="ARBA00022679"/>
    </source>
</evidence>
<dbReference type="Proteomes" id="UP001157034">
    <property type="component" value="Unassembled WGS sequence"/>
</dbReference>
<evidence type="ECO:0000256" key="7">
    <source>
        <dbReference type="ARBA" id="ARBA00022827"/>
    </source>
</evidence>
<dbReference type="SUPFAM" id="SSF143631">
    <property type="entry name" value="ApbE-like"/>
    <property type="match status" value="1"/>
</dbReference>
<dbReference type="EC" id="2.7.1.180" evidence="2"/>
<dbReference type="PANTHER" id="PTHR30040:SF2">
    <property type="entry name" value="FAD:PROTEIN FMN TRANSFERASE"/>
    <property type="match status" value="1"/>
</dbReference>
<evidence type="ECO:0000256" key="8">
    <source>
        <dbReference type="ARBA" id="ARBA00022842"/>
    </source>
</evidence>
<comment type="cofactor">
    <cofactor evidence="1">
        <name>Mg(2+)</name>
        <dbReference type="ChEBI" id="CHEBI:18420"/>
    </cofactor>
</comment>
<sequence length="243" mass="25560">MTAWHVFSTMGTVVSIHADAPIARHVLREVEGVFAAFDRRFSLYRPDSEISRIADGRLALLAAGAELRNVYELALGWRSATHGAFTPHRPDGVVDLSGVVKALAIRDAGTALDHAGATTWSIGCGGDILTRLSDGAEQTIGIADPADRRRLLTAVAISAPHRAIATSGVSERGEHVWGPRPDFDQVTVLAADIVTADVLATAILAGGQETCDEVTATMPVDVLCVRRDGEVVGTPGARLALPA</sequence>
<keyword evidence="6" id="KW-0479">Metal-binding</keyword>
<dbReference type="InterPro" id="IPR003374">
    <property type="entry name" value="ApbE-like_sf"/>
</dbReference>
<comment type="catalytic activity">
    <reaction evidence="10">
        <text>L-threonyl-[protein] + FAD = FMN-L-threonyl-[protein] + AMP + H(+)</text>
        <dbReference type="Rhea" id="RHEA:36847"/>
        <dbReference type="Rhea" id="RHEA-COMP:11060"/>
        <dbReference type="Rhea" id="RHEA-COMP:11061"/>
        <dbReference type="ChEBI" id="CHEBI:15378"/>
        <dbReference type="ChEBI" id="CHEBI:30013"/>
        <dbReference type="ChEBI" id="CHEBI:57692"/>
        <dbReference type="ChEBI" id="CHEBI:74257"/>
        <dbReference type="ChEBI" id="CHEBI:456215"/>
        <dbReference type="EC" id="2.7.1.180"/>
    </reaction>
</comment>
<evidence type="ECO:0000256" key="3">
    <source>
        <dbReference type="ARBA" id="ARBA00016337"/>
    </source>
</evidence>
<keyword evidence="8" id="KW-0460">Magnesium</keyword>
<organism evidence="11 12">
    <name type="scientific">Pseudolysinimonas kribbensis</name>
    <dbReference type="NCBI Taxonomy" id="433641"/>
    <lineage>
        <taxon>Bacteria</taxon>
        <taxon>Bacillati</taxon>
        <taxon>Actinomycetota</taxon>
        <taxon>Actinomycetes</taxon>
        <taxon>Micrococcales</taxon>
        <taxon>Microbacteriaceae</taxon>
        <taxon>Pseudolysinimonas</taxon>
    </lineage>
</organism>
<dbReference type="RefSeq" id="WP_284254142.1">
    <property type="nucleotide sequence ID" value="NZ_BAAAQO010000002.1"/>
</dbReference>
<accession>A0ABQ6K421</accession>
<evidence type="ECO:0000256" key="4">
    <source>
        <dbReference type="ARBA" id="ARBA00022630"/>
    </source>
</evidence>
<proteinExistence type="predicted"/>
<dbReference type="PANTHER" id="PTHR30040">
    <property type="entry name" value="THIAMINE BIOSYNTHESIS LIPOPROTEIN APBE"/>
    <property type="match status" value="1"/>
</dbReference>
<dbReference type="GO" id="GO:0016740">
    <property type="term" value="F:transferase activity"/>
    <property type="evidence" value="ECO:0007669"/>
    <property type="project" value="UniProtKB-KW"/>
</dbReference>
<gene>
    <name evidence="11" type="primary">apbE</name>
    <name evidence="11" type="ORF">GCM10025881_21920</name>
</gene>
<keyword evidence="7" id="KW-0274">FAD</keyword>
<name>A0ABQ6K421_9MICO</name>
<evidence type="ECO:0000256" key="1">
    <source>
        <dbReference type="ARBA" id="ARBA00001946"/>
    </source>
</evidence>
<evidence type="ECO:0000313" key="11">
    <source>
        <dbReference type="EMBL" id="GMA95368.1"/>
    </source>
</evidence>
<evidence type="ECO:0000256" key="10">
    <source>
        <dbReference type="ARBA" id="ARBA00048540"/>
    </source>
</evidence>
<dbReference type="Gene3D" id="3.10.520.10">
    <property type="entry name" value="ApbE-like domains"/>
    <property type="match status" value="2"/>
</dbReference>
<keyword evidence="12" id="KW-1185">Reference proteome</keyword>
<dbReference type="EMBL" id="BSVB01000001">
    <property type="protein sequence ID" value="GMA95368.1"/>
    <property type="molecule type" value="Genomic_DNA"/>
</dbReference>
<keyword evidence="5 11" id="KW-0808">Transferase</keyword>
<dbReference type="Pfam" id="PF02424">
    <property type="entry name" value="ApbE"/>
    <property type="match status" value="2"/>
</dbReference>
<evidence type="ECO:0000256" key="2">
    <source>
        <dbReference type="ARBA" id="ARBA00011955"/>
    </source>
</evidence>
<dbReference type="InterPro" id="IPR024932">
    <property type="entry name" value="ApbE"/>
</dbReference>
<evidence type="ECO:0000256" key="6">
    <source>
        <dbReference type="ARBA" id="ARBA00022723"/>
    </source>
</evidence>
<keyword evidence="4" id="KW-0285">Flavoprotein</keyword>
<evidence type="ECO:0000313" key="12">
    <source>
        <dbReference type="Proteomes" id="UP001157034"/>
    </source>
</evidence>
<comment type="caution">
    <text evidence="11">The sequence shown here is derived from an EMBL/GenBank/DDBJ whole genome shotgun (WGS) entry which is preliminary data.</text>
</comment>
<reference evidence="12" key="1">
    <citation type="journal article" date="2019" name="Int. J. Syst. Evol. Microbiol.">
        <title>The Global Catalogue of Microorganisms (GCM) 10K type strain sequencing project: providing services to taxonomists for standard genome sequencing and annotation.</title>
        <authorList>
            <consortium name="The Broad Institute Genomics Platform"/>
            <consortium name="The Broad Institute Genome Sequencing Center for Infectious Disease"/>
            <person name="Wu L."/>
            <person name="Ma J."/>
        </authorList>
    </citation>
    <scope>NUCLEOTIDE SEQUENCE [LARGE SCALE GENOMIC DNA]</scope>
    <source>
        <strain evidence="12">NBRC 108894</strain>
    </source>
</reference>